<accession>A0AAE0YTR6</accession>
<dbReference type="AlphaFoldDB" id="A0AAE0YTR6"/>
<organism evidence="1 2">
    <name type="scientific">Elysia crispata</name>
    <name type="common">lettuce slug</name>
    <dbReference type="NCBI Taxonomy" id="231223"/>
    <lineage>
        <taxon>Eukaryota</taxon>
        <taxon>Metazoa</taxon>
        <taxon>Spiralia</taxon>
        <taxon>Lophotrochozoa</taxon>
        <taxon>Mollusca</taxon>
        <taxon>Gastropoda</taxon>
        <taxon>Heterobranchia</taxon>
        <taxon>Euthyneura</taxon>
        <taxon>Panpulmonata</taxon>
        <taxon>Sacoglossa</taxon>
        <taxon>Placobranchoidea</taxon>
        <taxon>Plakobranchidae</taxon>
        <taxon>Elysia</taxon>
    </lineage>
</organism>
<gene>
    <name evidence="1" type="ORF">RRG08_011463</name>
</gene>
<protein>
    <submittedName>
        <fullName evidence="1">Uncharacterized protein</fullName>
    </submittedName>
</protein>
<name>A0AAE0YTR6_9GAST</name>
<dbReference type="EMBL" id="JAWDGP010005451">
    <property type="protein sequence ID" value="KAK3756890.1"/>
    <property type="molecule type" value="Genomic_DNA"/>
</dbReference>
<evidence type="ECO:0000313" key="2">
    <source>
        <dbReference type="Proteomes" id="UP001283361"/>
    </source>
</evidence>
<comment type="caution">
    <text evidence="1">The sequence shown here is derived from an EMBL/GenBank/DDBJ whole genome shotgun (WGS) entry which is preliminary data.</text>
</comment>
<sequence>MEQIGRVSGKVGGDLHIHKAFQPSTKSGVLTKYSFPTCEQAGSYAKSLPLSPQSDSLLPLCQDPYSLNIQKPPEASTVLRQVMRNQIEKVSVNLDLQQVFCPNAVVYQNALAQGINRRNTVRCISEAMLHSMPVHCESYAAKTHQSTIYKGLESSHLTSAVIGNSANSFILHG</sequence>
<reference evidence="1" key="1">
    <citation type="journal article" date="2023" name="G3 (Bethesda)">
        <title>A reference genome for the long-term kleptoplast-retaining sea slug Elysia crispata morphotype clarki.</title>
        <authorList>
            <person name="Eastman K.E."/>
            <person name="Pendleton A.L."/>
            <person name="Shaikh M.A."/>
            <person name="Suttiyut T."/>
            <person name="Ogas R."/>
            <person name="Tomko P."/>
            <person name="Gavelis G."/>
            <person name="Widhalm J.R."/>
            <person name="Wisecaver J.H."/>
        </authorList>
    </citation>
    <scope>NUCLEOTIDE SEQUENCE</scope>
    <source>
        <strain evidence="1">ECLA1</strain>
    </source>
</reference>
<evidence type="ECO:0000313" key="1">
    <source>
        <dbReference type="EMBL" id="KAK3756890.1"/>
    </source>
</evidence>
<dbReference type="Proteomes" id="UP001283361">
    <property type="component" value="Unassembled WGS sequence"/>
</dbReference>
<proteinExistence type="predicted"/>
<keyword evidence="2" id="KW-1185">Reference proteome</keyword>